<reference evidence="4 5" key="1">
    <citation type="submission" date="2021-10" db="EMBL/GenBank/DDBJ databases">
        <authorList>
            <person name="Grouzdev D.S."/>
            <person name="Pantiukh K.S."/>
            <person name="Krutkina M.S."/>
        </authorList>
    </citation>
    <scope>NUCLEOTIDE SEQUENCE [LARGE SCALE GENOMIC DNA]</scope>
    <source>
        <strain evidence="4 5">Z-7514</strain>
    </source>
</reference>
<dbReference type="AlphaFoldDB" id="A0AAW4X0X3"/>
<evidence type="ECO:0000313" key="4">
    <source>
        <dbReference type="EMBL" id="MCC3145459.1"/>
    </source>
</evidence>
<organism evidence="4 5">
    <name type="scientific">Halanaerobium polyolivorans</name>
    <dbReference type="NCBI Taxonomy" id="2886943"/>
    <lineage>
        <taxon>Bacteria</taxon>
        <taxon>Bacillati</taxon>
        <taxon>Bacillota</taxon>
        <taxon>Clostridia</taxon>
        <taxon>Halanaerobiales</taxon>
        <taxon>Halanaerobiaceae</taxon>
        <taxon>Halanaerobium</taxon>
    </lineage>
</organism>
<dbReference type="PANTHER" id="PTHR43649">
    <property type="entry name" value="ARABINOSE-BINDING PROTEIN-RELATED"/>
    <property type="match status" value="1"/>
</dbReference>
<dbReference type="EMBL" id="JAJFAT010000012">
    <property type="protein sequence ID" value="MCC3145459.1"/>
    <property type="molecule type" value="Genomic_DNA"/>
</dbReference>
<evidence type="ECO:0000313" key="5">
    <source>
        <dbReference type="Proteomes" id="UP001199296"/>
    </source>
</evidence>
<dbReference type="SUPFAM" id="SSF53850">
    <property type="entry name" value="Periplasmic binding protein-like II"/>
    <property type="match status" value="1"/>
</dbReference>
<protein>
    <submittedName>
        <fullName evidence="4">ABC transporter substrate-binding protein</fullName>
    </submittedName>
</protein>
<dbReference type="RefSeq" id="WP_229346163.1">
    <property type="nucleotide sequence ID" value="NZ_JAJFAT010000012.1"/>
</dbReference>
<dbReference type="Proteomes" id="UP001199296">
    <property type="component" value="Unassembled WGS sequence"/>
</dbReference>
<keyword evidence="3" id="KW-0732">Signal</keyword>
<proteinExistence type="inferred from homology"/>
<comment type="similarity">
    <text evidence="1">Belongs to the bacterial solute-binding protein 1 family.</text>
</comment>
<evidence type="ECO:0000256" key="3">
    <source>
        <dbReference type="ARBA" id="ARBA00022729"/>
    </source>
</evidence>
<sequence>MKKTLFIFFILMIFALNPLVLAEEVEITMAVGTVGIEQELAERAAEIFEEENPGVTVNIQAAPETSDERRSVFLQHLDRESPEIDVYQIDVIWPGEFSHYLVDLNEYGAEEIADQHFAAMIENNTIDGELAAIPWFTDAGLLYYRTDLLEEYGFDGPPQTWDELEEMAAVIQAGEREDNPDFWGYVWQGYDYEGLTCNALEWIHSHGGGRIISEEGEITVNNEQAVEAVNRAGNWIGEISPPETTGLVEESSRIIFEAGNAAFLRNWPYVYALASEEGKAVAGKFDLAPLPAGEQGESSAALGGWNLAVSRFSENKELAAELALFMAGPRIQKMRAVEGAFNPTIEELYEDEEVLAANPFFEDLYEVFENAVPRPSSQTGELYNEVSSLISENIYFVLTGDLGASTALEYLEMDLEDLLGFETGELE</sequence>
<dbReference type="InterPro" id="IPR050490">
    <property type="entry name" value="Bact_solute-bd_prot1"/>
</dbReference>
<comment type="caution">
    <text evidence="4">The sequence shown here is derived from an EMBL/GenBank/DDBJ whole genome shotgun (WGS) entry which is preliminary data.</text>
</comment>
<evidence type="ECO:0000256" key="2">
    <source>
        <dbReference type="ARBA" id="ARBA00022448"/>
    </source>
</evidence>
<keyword evidence="2" id="KW-0813">Transport</keyword>
<evidence type="ECO:0000256" key="1">
    <source>
        <dbReference type="ARBA" id="ARBA00008520"/>
    </source>
</evidence>
<dbReference type="Pfam" id="PF01547">
    <property type="entry name" value="SBP_bac_1"/>
    <property type="match status" value="1"/>
</dbReference>
<gene>
    <name evidence="4" type="ORF">LJ207_09005</name>
</gene>
<keyword evidence="5" id="KW-1185">Reference proteome</keyword>
<dbReference type="PANTHER" id="PTHR43649:SF34">
    <property type="entry name" value="ABC TRANSPORTER PERIPLASMIC-BINDING PROTEIN YCJN-RELATED"/>
    <property type="match status" value="1"/>
</dbReference>
<dbReference type="InterPro" id="IPR006059">
    <property type="entry name" value="SBP"/>
</dbReference>
<accession>A0AAW4X0X3</accession>
<name>A0AAW4X0X3_9FIRM</name>
<dbReference type="CDD" id="cd14750">
    <property type="entry name" value="PBP2_TMBP"/>
    <property type="match status" value="1"/>
</dbReference>
<dbReference type="Gene3D" id="3.40.190.10">
    <property type="entry name" value="Periplasmic binding protein-like II"/>
    <property type="match status" value="2"/>
</dbReference>